<proteinExistence type="predicted"/>
<protein>
    <submittedName>
        <fullName evidence="1">Uncharacterized protein</fullName>
    </submittedName>
</protein>
<name>X1NJP2_9ZZZZ</name>
<dbReference type="EMBL" id="BARV01032032">
    <property type="protein sequence ID" value="GAI44252.1"/>
    <property type="molecule type" value="Genomic_DNA"/>
</dbReference>
<gene>
    <name evidence="1" type="ORF">S06H3_50574</name>
</gene>
<sequence length="70" mass="7682">NDSDKTVDAVLVVGTFYDEAQQVVGTTFAIPDELPLKPGQGCDFTVVVDPHVARAMDTYSLQTESHKEER</sequence>
<feature type="non-terminal residue" evidence="1">
    <location>
        <position position="1"/>
    </location>
</feature>
<dbReference type="AlphaFoldDB" id="X1NJP2"/>
<organism evidence="1">
    <name type="scientific">marine sediment metagenome</name>
    <dbReference type="NCBI Taxonomy" id="412755"/>
    <lineage>
        <taxon>unclassified sequences</taxon>
        <taxon>metagenomes</taxon>
        <taxon>ecological metagenomes</taxon>
    </lineage>
</organism>
<evidence type="ECO:0000313" key="1">
    <source>
        <dbReference type="EMBL" id="GAI44252.1"/>
    </source>
</evidence>
<comment type="caution">
    <text evidence="1">The sequence shown here is derived from an EMBL/GenBank/DDBJ whole genome shotgun (WGS) entry which is preliminary data.</text>
</comment>
<reference evidence="1" key="1">
    <citation type="journal article" date="2014" name="Front. Microbiol.">
        <title>High frequency of phylogenetically diverse reductive dehalogenase-homologous genes in deep subseafloor sedimentary metagenomes.</title>
        <authorList>
            <person name="Kawai M."/>
            <person name="Futagami T."/>
            <person name="Toyoda A."/>
            <person name="Takaki Y."/>
            <person name="Nishi S."/>
            <person name="Hori S."/>
            <person name="Arai W."/>
            <person name="Tsubouchi T."/>
            <person name="Morono Y."/>
            <person name="Uchiyama I."/>
            <person name="Ito T."/>
            <person name="Fujiyama A."/>
            <person name="Inagaki F."/>
            <person name="Takami H."/>
        </authorList>
    </citation>
    <scope>NUCLEOTIDE SEQUENCE</scope>
    <source>
        <strain evidence="1">Expedition CK06-06</strain>
    </source>
</reference>
<accession>X1NJP2</accession>